<dbReference type="Gene3D" id="2.60.40.10">
    <property type="entry name" value="Immunoglobulins"/>
    <property type="match status" value="1"/>
</dbReference>
<dbReference type="CDD" id="cd02855">
    <property type="entry name" value="E_set_GBE_prok_N"/>
    <property type="match status" value="1"/>
</dbReference>
<dbReference type="InterPro" id="IPR006047">
    <property type="entry name" value="GH13_cat_dom"/>
</dbReference>
<dbReference type="OrthoDB" id="9800174at2"/>
<dbReference type="AlphaFoldDB" id="A0A368Y9K5"/>
<keyword evidence="9 10" id="KW-0119">Carbohydrate metabolism</keyword>
<feature type="domain" description="Glycosyl hydrolase family 13 catalytic" evidence="12">
    <location>
        <begin position="146"/>
        <end position="498"/>
    </location>
</feature>
<dbReference type="SUPFAM" id="SSF81296">
    <property type="entry name" value="E set domains"/>
    <property type="match status" value="1"/>
</dbReference>
<evidence type="ECO:0000313" key="13">
    <source>
        <dbReference type="EMBL" id="RCW76951.1"/>
    </source>
</evidence>
<comment type="subunit">
    <text evidence="10">Monomer.</text>
</comment>
<comment type="function">
    <text evidence="2 10">Catalyzes the formation of the alpha-1,6-glucosidic linkages in glycogen by scission of a 1,4-alpha-linked oligosaccharide from growing alpha-1,4-glucan chains and the subsequent attachment of the oligosaccharide to the alpha-1,6 position.</text>
</comment>
<evidence type="ECO:0000256" key="11">
    <source>
        <dbReference type="PIRSR" id="PIRSR000463-1"/>
    </source>
</evidence>
<dbReference type="PANTHER" id="PTHR43651">
    <property type="entry name" value="1,4-ALPHA-GLUCAN-BRANCHING ENZYME"/>
    <property type="match status" value="1"/>
</dbReference>
<dbReference type="EMBL" id="QPJJ01000002">
    <property type="protein sequence ID" value="RCW76951.1"/>
    <property type="molecule type" value="Genomic_DNA"/>
</dbReference>
<dbReference type="InterPro" id="IPR037439">
    <property type="entry name" value="Branching_enzy"/>
</dbReference>
<dbReference type="InterPro" id="IPR006048">
    <property type="entry name" value="A-amylase/branching_C"/>
</dbReference>
<dbReference type="GO" id="GO:0003844">
    <property type="term" value="F:1,4-alpha-glucan branching enzyme activity"/>
    <property type="evidence" value="ECO:0007669"/>
    <property type="project" value="UniProtKB-UniRule"/>
</dbReference>
<keyword evidence="14" id="KW-1185">Reference proteome</keyword>
<dbReference type="SUPFAM" id="SSF51445">
    <property type="entry name" value="(Trans)glycosidases"/>
    <property type="match status" value="1"/>
</dbReference>
<evidence type="ECO:0000256" key="10">
    <source>
        <dbReference type="HAMAP-Rule" id="MF_00685"/>
    </source>
</evidence>
<accession>A0A368Y9K5</accession>
<evidence type="ECO:0000256" key="7">
    <source>
        <dbReference type="ARBA" id="ARBA00022679"/>
    </source>
</evidence>
<keyword evidence="6 10" id="KW-0328">Glycosyltransferase</keyword>
<dbReference type="EC" id="2.4.1.18" evidence="10"/>
<dbReference type="SMART" id="SM00642">
    <property type="entry name" value="Aamy"/>
    <property type="match status" value="1"/>
</dbReference>
<dbReference type="GO" id="GO:0005978">
    <property type="term" value="P:glycogen biosynthetic process"/>
    <property type="evidence" value="ECO:0007669"/>
    <property type="project" value="UniProtKB-UniRule"/>
</dbReference>
<dbReference type="InterPro" id="IPR006407">
    <property type="entry name" value="GlgB"/>
</dbReference>
<dbReference type="Proteomes" id="UP000252585">
    <property type="component" value="Unassembled WGS sequence"/>
</dbReference>
<dbReference type="SUPFAM" id="SSF51011">
    <property type="entry name" value="Glycosyl hydrolase domain"/>
    <property type="match status" value="1"/>
</dbReference>
<dbReference type="CDD" id="cd11322">
    <property type="entry name" value="AmyAc_Glg_BE"/>
    <property type="match status" value="1"/>
</dbReference>
<dbReference type="RefSeq" id="WP_114351711.1">
    <property type="nucleotide sequence ID" value="NZ_QPJJ01000002.1"/>
</dbReference>
<dbReference type="Gene3D" id="2.60.40.1180">
    <property type="entry name" value="Golgi alpha-mannosidase II"/>
    <property type="match status" value="1"/>
</dbReference>
<keyword evidence="8 10" id="KW-0320">Glycogen biosynthesis</keyword>
<keyword evidence="7 10" id="KW-0808">Transferase</keyword>
<protein>
    <recommendedName>
        <fullName evidence="10">1,4-alpha-glucan branching enzyme GlgB</fullName>
        <ecNumber evidence="10">2.4.1.18</ecNumber>
    </recommendedName>
    <alternativeName>
        <fullName evidence="10">1,4-alpha-D-glucan:1,4-alpha-D-glucan 6-glucosyl-transferase</fullName>
    </alternativeName>
    <alternativeName>
        <fullName evidence="10">Alpha-(1-&gt;4)-glucan branching enzyme</fullName>
    </alternativeName>
    <alternativeName>
        <fullName evidence="10">Glycogen branching enzyme</fullName>
        <shortName evidence="10">BE</shortName>
    </alternativeName>
</protein>
<feature type="active site" description="Nucleophile" evidence="10 11">
    <location>
        <position position="308"/>
    </location>
</feature>
<dbReference type="FunFam" id="2.60.40.1180:FF:000002">
    <property type="entry name" value="1,4-alpha-glucan branching enzyme GlgB"/>
    <property type="match status" value="1"/>
</dbReference>
<dbReference type="InterPro" id="IPR013780">
    <property type="entry name" value="Glyco_hydro_b"/>
</dbReference>
<evidence type="ECO:0000256" key="1">
    <source>
        <dbReference type="ARBA" id="ARBA00000826"/>
    </source>
</evidence>
<dbReference type="PIRSF" id="PIRSF000463">
    <property type="entry name" value="GlgB"/>
    <property type="match status" value="1"/>
</dbReference>
<dbReference type="InterPro" id="IPR017853">
    <property type="entry name" value="GH"/>
</dbReference>
<comment type="catalytic activity">
    <reaction evidence="1 10">
        <text>Transfers a segment of a (1-&gt;4)-alpha-D-glucan chain to a primary hydroxy group in a similar glucan chain.</text>
        <dbReference type="EC" id="2.4.1.18"/>
    </reaction>
</comment>
<evidence type="ECO:0000256" key="5">
    <source>
        <dbReference type="ARBA" id="ARBA00022600"/>
    </source>
</evidence>
<dbReference type="NCBIfam" id="TIGR01515">
    <property type="entry name" value="branching_enzym"/>
    <property type="match status" value="1"/>
</dbReference>
<evidence type="ECO:0000313" key="14">
    <source>
        <dbReference type="Proteomes" id="UP000252585"/>
    </source>
</evidence>
<dbReference type="NCBIfam" id="NF003811">
    <property type="entry name" value="PRK05402.1"/>
    <property type="match status" value="1"/>
</dbReference>
<comment type="similarity">
    <text evidence="4 10">Belongs to the glycosyl hydrolase 13 family. GlgB subfamily.</text>
</comment>
<sequence length="639" mass="74362">MSKLIAEDDIYLFHQGTHYHSYQFLGCHYISDENKTGMRFAVWAPHAKAVEVCGDFNNWTGKDFPLERVNQAGLWVGFFTTIKENSPYKYRITPANGPDFLKADPYAFQTELRPLTASLTPSSASYTWNDQEWEAKRKEFDPYTSPILIYEMHVGTWKQKKDGSYYTYRELAKELIPYVKGLGYTHIELLPVTEHPFDLSWGYQITGYYAPTSRYGTPNDFKYFIDQCHQHHIGVILDWVPGHFCKDEQGLRLFDGEPLYEYSDPTKAEKRSWGTLTFDFGRPEVQSFLISNAIFWLEAYHLDGIRVDAVASMTSLNFDLPDGEPLRVNGLGGSENLEAIAFLKKLNEVVFKLYPTTLMMAEDSSDLPFISKPTWMGGLGFNFKWNMGWMNDVLRYMKYEPIHRKYHHNLLTFSLMYAYSENFVLPFSHDEVVHGKKSLLDKMPGDMWQQFANLRLLYGYLMTHPGKKLLFMGGEFGQYIEWRDQHELDWLLLDYPMHYGVHQYVTALNHFYHNQPALFQLDHDPAGFEWVDADNTEQSILIFHRKSTEPENDLLVLCNFTPHVYYDFKVGVSRPGTYQEIFNSDTAYFGGSDQINSGLHYSFSESFHGKPQHLKIKVPPLAICIFKQLQESTEEEDQR</sequence>
<evidence type="ECO:0000256" key="2">
    <source>
        <dbReference type="ARBA" id="ARBA00002953"/>
    </source>
</evidence>
<dbReference type="GO" id="GO:0043169">
    <property type="term" value="F:cation binding"/>
    <property type="evidence" value="ECO:0007669"/>
    <property type="project" value="InterPro"/>
</dbReference>
<dbReference type="InterPro" id="IPR014756">
    <property type="entry name" value="Ig_E-set"/>
</dbReference>
<evidence type="ECO:0000256" key="9">
    <source>
        <dbReference type="ARBA" id="ARBA00023277"/>
    </source>
</evidence>
<keyword evidence="5 10" id="KW-0321">Glycogen metabolism</keyword>
<dbReference type="UniPathway" id="UPA00164"/>
<dbReference type="Pfam" id="PF02922">
    <property type="entry name" value="CBM_48"/>
    <property type="match status" value="1"/>
</dbReference>
<name>A0A368Y9K5_9BACI</name>
<gene>
    <name evidence="10" type="primary">glgB</name>
    <name evidence="13" type="ORF">DFR57_102226</name>
</gene>
<proteinExistence type="inferred from homology"/>
<evidence type="ECO:0000256" key="4">
    <source>
        <dbReference type="ARBA" id="ARBA00009000"/>
    </source>
</evidence>
<dbReference type="PANTHER" id="PTHR43651:SF3">
    <property type="entry name" value="1,4-ALPHA-GLUCAN-BRANCHING ENZYME"/>
    <property type="match status" value="1"/>
</dbReference>
<feature type="active site" description="Proton donor" evidence="10 11">
    <location>
        <position position="362"/>
    </location>
</feature>
<evidence type="ECO:0000259" key="12">
    <source>
        <dbReference type="SMART" id="SM00642"/>
    </source>
</evidence>
<dbReference type="Gene3D" id="3.20.20.80">
    <property type="entry name" value="Glycosidases"/>
    <property type="match status" value="1"/>
</dbReference>
<dbReference type="InterPro" id="IPR044143">
    <property type="entry name" value="GlgB_N_E_set_prok"/>
</dbReference>
<dbReference type="InterPro" id="IPR013783">
    <property type="entry name" value="Ig-like_fold"/>
</dbReference>
<organism evidence="13 14">
    <name type="scientific">Saliterribacillus persicus</name>
    <dbReference type="NCBI Taxonomy" id="930114"/>
    <lineage>
        <taxon>Bacteria</taxon>
        <taxon>Bacillati</taxon>
        <taxon>Bacillota</taxon>
        <taxon>Bacilli</taxon>
        <taxon>Bacillales</taxon>
        <taxon>Bacillaceae</taxon>
        <taxon>Saliterribacillus</taxon>
    </lineage>
</organism>
<comment type="caution">
    <text evidence="13">The sequence shown here is derived from an EMBL/GenBank/DDBJ whole genome shotgun (WGS) entry which is preliminary data.</text>
</comment>
<dbReference type="Pfam" id="PF00128">
    <property type="entry name" value="Alpha-amylase"/>
    <property type="match status" value="1"/>
</dbReference>
<dbReference type="GO" id="GO:0004553">
    <property type="term" value="F:hydrolase activity, hydrolyzing O-glycosyl compounds"/>
    <property type="evidence" value="ECO:0007669"/>
    <property type="project" value="InterPro"/>
</dbReference>
<dbReference type="InterPro" id="IPR004193">
    <property type="entry name" value="Glyco_hydro_13_N"/>
</dbReference>
<dbReference type="FunFam" id="3.20.20.80:FF:000003">
    <property type="entry name" value="1,4-alpha-glucan branching enzyme GlgB"/>
    <property type="match status" value="1"/>
</dbReference>
<dbReference type="NCBIfam" id="NF008967">
    <property type="entry name" value="PRK12313.1"/>
    <property type="match status" value="1"/>
</dbReference>
<reference evidence="13 14" key="1">
    <citation type="submission" date="2018-07" db="EMBL/GenBank/DDBJ databases">
        <title>Genomic Encyclopedia of Type Strains, Phase IV (KMG-IV): sequencing the most valuable type-strain genomes for metagenomic binning, comparative biology and taxonomic classification.</title>
        <authorList>
            <person name="Goeker M."/>
        </authorList>
    </citation>
    <scope>NUCLEOTIDE SEQUENCE [LARGE SCALE GENOMIC DNA]</scope>
    <source>
        <strain evidence="13 14">DSM 27696</strain>
    </source>
</reference>
<evidence type="ECO:0000256" key="6">
    <source>
        <dbReference type="ARBA" id="ARBA00022676"/>
    </source>
</evidence>
<evidence type="ECO:0000256" key="8">
    <source>
        <dbReference type="ARBA" id="ARBA00023056"/>
    </source>
</evidence>
<comment type="pathway">
    <text evidence="3 10">Glycan biosynthesis; glycogen biosynthesis.</text>
</comment>
<dbReference type="HAMAP" id="MF_00685">
    <property type="entry name" value="GlgB"/>
    <property type="match status" value="1"/>
</dbReference>
<dbReference type="GO" id="GO:0005829">
    <property type="term" value="C:cytosol"/>
    <property type="evidence" value="ECO:0007669"/>
    <property type="project" value="TreeGrafter"/>
</dbReference>
<evidence type="ECO:0000256" key="3">
    <source>
        <dbReference type="ARBA" id="ARBA00004964"/>
    </source>
</evidence>
<dbReference type="Pfam" id="PF02806">
    <property type="entry name" value="Alpha-amylase_C"/>
    <property type="match status" value="1"/>
</dbReference>